<dbReference type="InterPro" id="IPR041694">
    <property type="entry name" value="ADH_N_2"/>
</dbReference>
<dbReference type="Pfam" id="PF16884">
    <property type="entry name" value="ADH_N_2"/>
    <property type="match status" value="1"/>
</dbReference>
<evidence type="ECO:0000259" key="3">
    <source>
        <dbReference type="Pfam" id="PF16884"/>
    </source>
</evidence>
<dbReference type="FunFam" id="3.40.50.720:FF:000121">
    <property type="entry name" value="Prostaglandin reductase 2"/>
    <property type="match status" value="1"/>
</dbReference>
<dbReference type="OrthoDB" id="809632at2759"/>
<keyword evidence="5" id="KW-1185">Reference proteome</keyword>
<dbReference type="PANTHER" id="PTHR43205">
    <property type="entry name" value="PROSTAGLANDIN REDUCTASE"/>
    <property type="match status" value="1"/>
</dbReference>
<dbReference type="Gene3D" id="3.90.180.10">
    <property type="entry name" value="Medium-chain alcohol dehydrogenases, catalytic domain"/>
    <property type="match status" value="1"/>
</dbReference>
<dbReference type="Pfam" id="PF00107">
    <property type="entry name" value="ADH_zinc_N"/>
    <property type="match status" value="1"/>
</dbReference>
<comment type="caution">
    <text evidence="4">The sequence shown here is derived from an EMBL/GenBank/DDBJ whole genome shotgun (WGS) entry which is preliminary data.</text>
</comment>
<proteinExistence type="predicted"/>
<name>A0A397SYD2_9GLOM</name>
<gene>
    <name evidence="4" type="ORF">C1645_805398</name>
</gene>
<keyword evidence="1" id="KW-0560">Oxidoreductase</keyword>
<feature type="domain" description="Alcohol dehydrogenase-like C-terminal" evidence="2">
    <location>
        <begin position="168"/>
        <end position="305"/>
    </location>
</feature>
<dbReference type="InterPro" id="IPR013149">
    <property type="entry name" value="ADH-like_C"/>
</dbReference>
<dbReference type="CDD" id="cd05288">
    <property type="entry name" value="PGDH"/>
    <property type="match status" value="1"/>
</dbReference>
<dbReference type="InterPro" id="IPR036291">
    <property type="entry name" value="NAD(P)-bd_dom_sf"/>
</dbReference>
<dbReference type="GO" id="GO:0016628">
    <property type="term" value="F:oxidoreductase activity, acting on the CH-CH group of donors, NAD or NADP as acceptor"/>
    <property type="evidence" value="ECO:0007669"/>
    <property type="project" value="InterPro"/>
</dbReference>
<feature type="domain" description="Oxidoreductase N-terminal" evidence="3">
    <location>
        <begin position="7"/>
        <end position="111"/>
    </location>
</feature>
<dbReference type="AlphaFoldDB" id="A0A397SYD2"/>
<evidence type="ECO:0000256" key="1">
    <source>
        <dbReference type="ARBA" id="ARBA00023002"/>
    </source>
</evidence>
<dbReference type="PANTHER" id="PTHR43205:SF7">
    <property type="entry name" value="PROSTAGLANDIN REDUCTASE 1"/>
    <property type="match status" value="1"/>
</dbReference>
<organism evidence="4 5">
    <name type="scientific">Glomus cerebriforme</name>
    <dbReference type="NCBI Taxonomy" id="658196"/>
    <lineage>
        <taxon>Eukaryota</taxon>
        <taxon>Fungi</taxon>
        <taxon>Fungi incertae sedis</taxon>
        <taxon>Mucoromycota</taxon>
        <taxon>Glomeromycotina</taxon>
        <taxon>Glomeromycetes</taxon>
        <taxon>Glomerales</taxon>
        <taxon>Glomeraceae</taxon>
        <taxon>Glomus</taxon>
    </lineage>
</organism>
<evidence type="ECO:0000259" key="2">
    <source>
        <dbReference type="Pfam" id="PF00107"/>
    </source>
</evidence>
<reference evidence="4 5" key="1">
    <citation type="submission" date="2018-06" db="EMBL/GenBank/DDBJ databases">
        <title>Comparative genomics reveals the genomic features of Rhizophagus irregularis, R. cerebriforme, R. diaphanum and Gigaspora rosea, and their symbiotic lifestyle signature.</title>
        <authorList>
            <person name="Morin E."/>
            <person name="San Clemente H."/>
            <person name="Chen E.C.H."/>
            <person name="De La Providencia I."/>
            <person name="Hainaut M."/>
            <person name="Kuo A."/>
            <person name="Kohler A."/>
            <person name="Murat C."/>
            <person name="Tang N."/>
            <person name="Roy S."/>
            <person name="Loubradou J."/>
            <person name="Henrissat B."/>
            <person name="Grigoriev I.V."/>
            <person name="Corradi N."/>
            <person name="Roux C."/>
            <person name="Martin F.M."/>
        </authorList>
    </citation>
    <scope>NUCLEOTIDE SEQUENCE [LARGE SCALE GENOMIC DNA]</scope>
    <source>
        <strain evidence="4 5">DAOM 227022</strain>
    </source>
</reference>
<dbReference type="InterPro" id="IPR011032">
    <property type="entry name" value="GroES-like_sf"/>
</dbReference>
<accession>A0A397SYD2</accession>
<dbReference type="Proteomes" id="UP000265703">
    <property type="component" value="Unassembled WGS sequence"/>
</dbReference>
<dbReference type="SUPFAM" id="SSF50129">
    <property type="entry name" value="GroES-like"/>
    <property type="match status" value="1"/>
</dbReference>
<evidence type="ECO:0000313" key="4">
    <source>
        <dbReference type="EMBL" id="RIA91068.1"/>
    </source>
</evidence>
<dbReference type="Gene3D" id="3.40.50.720">
    <property type="entry name" value="NAD(P)-binding Rossmann-like Domain"/>
    <property type="match status" value="1"/>
</dbReference>
<protein>
    <recommendedName>
        <fullName evidence="6">Enoyl reductase (ER) domain-containing protein</fullName>
    </recommendedName>
</protein>
<evidence type="ECO:0000313" key="5">
    <source>
        <dbReference type="Proteomes" id="UP000265703"/>
    </source>
</evidence>
<dbReference type="InterPro" id="IPR045010">
    <property type="entry name" value="MDR_fam"/>
</dbReference>
<dbReference type="SUPFAM" id="SSF51735">
    <property type="entry name" value="NAD(P)-binding Rossmann-fold domains"/>
    <property type="match status" value="1"/>
</dbReference>
<sequence>MTVISNKGIIFKSIPKGMPKVDENFELIHRTIDIENLNLGENELVLKNLYLSLDPYTRFYNLNNPALVGQIITGFGVSEVVKTNNPNYKVGDLVNSYGRIGWEEYSHVKADVTSDFIPIKKELLKGIPLSYRVSLLNVGGLTSYGSLMVVGKPKEGETIFVSTAAGSIGQIVGQIAKIKGLRVIGSTGSDEKVDFLLNELKFDAAFNYKKVNLDEALSKHCPNGIDIYYDNVGGETLEVAIDHCNKFARIVLCGMTSQYNITDPKEKYGVKNLGNLIEKSICMQGFTAGNYLGTDIQKEFEKDIFEWIKTGKIIYKENVSVGIENVPKGFIDMLNGNSIGKAIAKLADY</sequence>
<dbReference type="EMBL" id="QKYT01000163">
    <property type="protein sequence ID" value="RIA91068.1"/>
    <property type="molecule type" value="Genomic_DNA"/>
</dbReference>
<evidence type="ECO:0008006" key="6">
    <source>
        <dbReference type="Google" id="ProtNLM"/>
    </source>
</evidence>